<keyword evidence="1" id="KW-0812">Transmembrane</keyword>
<organism evidence="3 4">
    <name type="scientific">Heterodera trifolii</name>
    <dbReference type="NCBI Taxonomy" id="157864"/>
    <lineage>
        <taxon>Eukaryota</taxon>
        <taxon>Metazoa</taxon>
        <taxon>Ecdysozoa</taxon>
        <taxon>Nematoda</taxon>
        <taxon>Chromadorea</taxon>
        <taxon>Rhabditida</taxon>
        <taxon>Tylenchina</taxon>
        <taxon>Tylenchomorpha</taxon>
        <taxon>Tylenchoidea</taxon>
        <taxon>Heteroderidae</taxon>
        <taxon>Heteroderinae</taxon>
        <taxon>Heterodera</taxon>
    </lineage>
</organism>
<gene>
    <name evidence="3" type="ORF">niasHT_025827</name>
</gene>
<feature type="transmembrane region" description="Helical" evidence="1">
    <location>
        <begin position="263"/>
        <end position="282"/>
    </location>
</feature>
<evidence type="ECO:0000313" key="4">
    <source>
        <dbReference type="Proteomes" id="UP001620626"/>
    </source>
</evidence>
<evidence type="ECO:0000313" key="3">
    <source>
        <dbReference type="EMBL" id="KAL3101513.1"/>
    </source>
</evidence>
<keyword evidence="1" id="KW-0472">Membrane</keyword>
<keyword evidence="4" id="KW-1185">Reference proteome</keyword>
<evidence type="ECO:0008006" key="5">
    <source>
        <dbReference type="Google" id="ProtNLM"/>
    </source>
</evidence>
<name>A0ABD2KFN3_9BILA</name>
<feature type="signal peptide" evidence="2">
    <location>
        <begin position="1"/>
        <end position="20"/>
    </location>
</feature>
<reference evidence="3 4" key="1">
    <citation type="submission" date="2024-10" db="EMBL/GenBank/DDBJ databases">
        <authorList>
            <person name="Kim D."/>
        </authorList>
    </citation>
    <scope>NUCLEOTIDE SEQUENCE [LARGE SCALE GENOMIC DNA]</scope>
    <source>
        <strain evidence="3">BH-2024</strain>
    </source>
</reference>
<evidence type="ECO:0000256" key="1">
    <source>
        <dbReference type="SAM" id="Phobius"/>
    </source>
</evidence>
<proteinExistence type="predicted"/>
<dbReference type="EMBL" id="JBICBT010000776">
    <property type="protein sequence ID" value="KAL3101513.1"/>
    <property type="molecule type" value="Genomic_DNA"/>
</dbReference>
<accession>A0ABD2KFN3</accession>
<evidence type="ECO:0000256" key="2">
    <source>
        <dbReference type="SAM" id="SignalP"/>
    </source>
</evidence>
<comment type="caution">
    <text evidence="3">The sequence shown here is derived from an EMBL/GenBank/DDBJ whole genome shotgun (WGS) entry which is preliminary data.</text>
</comment>
<dbReference type="AlphaFoldDB" id="A0ABD2KFN3"/>
<keyword evidence="2" id="KW-0732">Signal</keyword>
<sequence length="291" mass="33631">MLRIFLRIIFATLIFAQIRAEWEIPDELHPPQFLTAIKNGFQSAVYFTENGQNSVDEATTNQQWLFQRLLEFADENKMPKMAKRKGGANLEGNGIYREHTVSSNWHTVIDKINGKSGGVLDGCEVLLQSSERIDFEIGVGNMTIGCINKNFNLSISQLNVYFCKNGTECQRSKKKLTNCAIILQPAEGNWTNYEQQQEKSRDNVQFYCNDSISPILLYLRPFEENKPDLRESFYQKRGRFHCPSEVTCLYEMFFNPNFDGQNAMEMANLAINFTIFFFLFFLNDCKLKLGH</sequence>
<protein>
    <recommendedName>
        <fullName evidence="5">Effector protein</fullName>
    </recommendedName>
</protein>
<dbReference type="Proteomes" id="UP001620626">
    <property type="component" value="Unassembled WGS sequence"/>
</dbReference>
<feature type="chain" id="PRO_5044822884" description="Effector protein" evidence="2">
    <location>
        <begin position="21"/>
        <end position="291"/>
    </location>
</feature>
<keyword evidence="1" id="KW-1133">Transmembrane helix</keyword>